<dbReference type="GO" id="GO:0000160">
    <property type="term" value="P:phosphorelay signal transduction system"/>
    <property type="evidence" value="ECO:0007669"/>
    <property type="project" value="InterPro"/>
</dbReference>
<evidence type="ECO:0000313" key="5">
    <source>
        <dbReference type="Proteomes" id="UP000248706"/>
    </source>
</evidence>
<gene>
    <name evidence="4" type="ORF">A4R35_16830</name>
</gene>
<proteinExistence type="predicted"/>
<dbReference type="PANTHER" id="PTHR44591">
    <property type="entry name" value="STRESS RESPONSE REGULATOR PROTEIN 1"/>
    <property type="match status" value="1"/>
</dbReference>
<dbReference type="PROSITE" id="PS50110">
    <property type="entry name" value="RESPONSE_REGULATORY"/>
    <property type="match status" value="1"/>
</dbReference>
<evidence type="ECO:0000313" key="4">
    <source>
        <dbReference type="EMBL" id="RAQ97206.1"/>
    </source>
</evidence>
<feature type="domain" description="Response regulatory" evidence="3">
    <location>
        <begin position="4"/>
        <end position="123"/>
    </location>
</feature>
<keyword evidence="5" id="KW-1185">Reference proteome</keyword>
<dbReference type="RefSeq" id="WP_069804081.1">
    <property type="nucleotide sequence ID" value="NZ_MCIF01000002.1"/>
</dbReference>
<accession>A0A328VHJ1</accession>
<dbReference type="EMBL" id="MCIF01000002">
    <property type="protein sequence ID" value="RAQ97206.1"/>
    <property type="molecule type" value="Genomic_DNA"/>
</dbReference>
<dbReference type="Proteomes" id="UP000248706">
    <property type="component" value="Unassembled WGS sequence"/>
</dbReference>
<dbReference type="SMART" id="SM00448">
    <property type="entry name" value="REC"/>
    <property type="match status" value="1"/>
</dbReference>
<dbReference type="SUPFAM" id="SSF52172">
    <property type="entry name" value="CheY-like"/>
    <property type="match status" value="1"/>
</dbReference>
<evidence type="ECO:0000256" key="2">
    <source>
        <dbReference type="PROSITE-ProRule" id="PRU00169"/>
    </source>
</evidence>
<dbReference type="OrthoDB" id="9801602at2"/>
<name>A0A328VHJ1_9CHLR</name>
<keyword evidence="1 2" id="KW-0597">Phosphoprotein</keyword>
<dbReference type="AlphaFoldDB" id="A0A328VHJ1"/>
<evidence type="ECO:0000259" key="3">
    <source>
        <dbReference type="PROSITE" id="PS50110"/>
    </source>
</evidence>
<reference evidence="4 5" key="1">
    <citation type="submission" date="2016-08" db="EMBL/GenBank/DDBJ databases">
        <title>Analysis of Carbohydrate Active Enzymes in Thermogemmatispora T81 Reveals Carbohydrate Degradation Ability.</title>
        <authorList>
            <person name="Tomazini A."/>
            <person name="Lal S."/>
            <person name="Stott M."/>
            <person name="Henrissat B."/>
            <person name="Polikarpov I."/>
            <person name="Sparling R."/>
            <person name="Levin D.B."/>
        </authorList>
    </citation>
    <scope>NUCLEOTIDE SEQUENCE [LARGE SCALE GENOMIC DNA]</scope>
    <source>
        <strain evidence="4 5">T81</strain>
    </source>
</reference>
<feature type="modified residue" description="4-aspartylphosphate" evidence="2">
    <location>
        <position position="56"/>
    </location>
</feature>
<organism evidence="4 5">
    <name type="scientific">Thermogemmatispora tikiterensis</name>
    <dbReference type="NCBI Taxonomy" id="1825093"/>
    <lineage>
        <taxon>Bacteria</taxon>
        <taxon>Bacillati</taxon>
        <taxon>Chloroflexota</taxon>
        <taxon>Ktedonobacteria</taxon>
        <taxon>Thermogemmatisporales</taxon>
        <taxon>Thermogemmatisporaceae</taxon>
        <taxon>Thermogemmatispora</taxon>
    </lineage>
</organism>
<sequence>MSKLVMVIDDSLTVRKIIETSLRREGFDYVSYPDGIQALEALTKHKHRVPDLVILDIGLPKMDGYEIARILRTKPQFGNTVIVMLSGRDGVIDRLKGRLAGAKDYLTKPFRTQDVISVVQAHLGSPTPTYS</sequence>
<comment type="caution">
    <text evidence="4">The sequence shown here is derived from an EMBL/GenBank/DDBJ whole genome shotgun (WGS) entry which is preliminary data.</text>
</comment>
<dbReference type="PANTHER" id="PTHR44591:SF3">
    <property type="entry name" value="RESPONSE REGULATORY DOMAIN-CONTAINING PROTEIN"/>
    <property type="match status" value="1"/>
</dbReference>
<dbReference type="InterPro" id="IPR001789">
    <property type="entry name" value="Sig_transdc_resp-reg_receiver"/>
</dbReference>
<dbReference type="Pfam" id="PF00072">
    <property type="entry name" value="Response_reg"/>
    <property type="match status" value="1"/>
</dbReference>
<protein>
    <recommendedName>
        <fullName evidence="3">Response regulatory domain-containing protein</fullName>
    </recommendedName>
</protein>
<dbReference type="Gene3D" id="3.40.50.2300">
    <property type="match status" value="1"/>
</dbReference>
<dbReference type="InterPro" id="IPR050595">
    <property type="entry name" value="Bact_response_regulator"/>
</dbReference>
<dbReference type="InterPro" id="IPR011006">
    <property type="entry name" value="CheY-like_superfamily"/>
</dbReference>
<dbReference type="CDD" id="cd17574">
    <property type="entry name" value="REC_OmpR"/>
    <property type="match status" value="1"/>
</dbReference>
<evidence type="ECO:0000256" key="1">
    <source>
        <dbReference type="ARBA" id="ARBA00022553"/>
    </source>
</evidence>